<proteinExistence type="predicted"/>
<keyword evidence="1" id="KW-1133">Transmembrane helix</keyword>
<evidence type="ECO:0000313" key="3">
    <source>
        <dbReference type="Proteomes" id="UP000639274"/>
    </source>
</evidence>
<dbReference type="KEGG" id="lsf:I8J32_005920"/>
<keyword evidence="1" id="KW-0812">Transmembrane</keyword>
<gene>
    <name evidence="2" type="ORF">I8J32_005920</name>
</gene>
<dbReference type="AlphaFoldDB" id="A0A974Y2J8"/>
<keyword evidence="1" id="KW-0472">Membrane</keyword>
<evidence type="ECO:0000256" key="1">
    <source>
        <dbReference type="SAM" id="Phobius"/>
    </source>
</evidence>
<dbReference type="RefSeq" id="WP_200616221.1">
    <property type="nucleotide sequence ID" value="NZ_CP071518.1"/>
</dbReference>
<name>A0A974Y2J8_9GAMM</name>
<reference evidence="2 3" key="1">
    <citation type="submission" date="2021-03" db="EMBL/GenBank/DDBJ databases">
        <title>Lysobacter sp. nov. isolated from soil of gangwondo yeongwol, south Korea.</title>
        <authorList>
            <person name="Kim K.R."/>
            <person name="Kim K.H."/>
            <person name="Jeon C.O."/>
        </authorList>
    </citation>
    <scope>NUCLEOTIDE SEQUENCE [LARGE SCALE GENOMIC DNA]</scope>
    <source>
        <strain evidence="2 3">R19</strain>
    </source>
</reference>
<keyword evidence="3" id="KW-1185">Reference proteome</keyword>
<dbReference type="EMBL" id="CP071518">
    <property type="protein sequence ID" value="QSX79398.1"/>
    <property type="molecule type" value="Genomic_DNA"/>
</dbReference>
<sequence length="81" mass="8649">MKQQLVALGAAIGIFLVALLPFAFGYFLMAMFLFSGHGRSPPFANELGYLWLALSIAVPLWAAVASYRKVLAGDADASASR</sequence>
<protein>
    <submittedName>
        <fullName evidence="2">Uncharacterized protein</fullName>
    </submittedName>
</protein>
<feature type="transmembrane region" description="Helical" evidence="1">
    <location>
        <begin position="7"/>
        <end position="29"/>
    </location>
</feature>
<accession>A0A974Y2J8</accession>
<dbReference type="Proteomes" id="UP000639274">
    <property type="component" value="Chromosome"/>
</dbReference>
<evidence type="ECO:0000313" key="2">
    <source>
        <dbReference type="EMBL" id="QSX79398.1"/>
    </source>
</evidence>
<feature type="transmembrane region" description="Helical" evidence="1">
    <location>
        <begin position="49"/>
        <end position="67"/>
    </location>
</feature>
<organism evidence="2 3">
    <name type="scientific">Agrilutibacter solisilvae</name>
    <dbReference type="NCBI Taxonomy" id="2763317"/>
    <lineage>
        <taxon>Bacteria</taxon>
        <taxon>Pseudomonadati</taxon>
        <taxon>Pseudomonadota</taxon>
        <taxon>Gammaproteobacteria</taxon>
        <taxon>Lysobacterales</taxon>
        <taxon>Lysobacteraceae</taxon>
        <taxon>Agrilutibacter</taxon>
    </lineage>
</organism>